<name>X1FML3_9ZZZZ</name>
<accession>X1FML3</accession>
<organism evidence="1">
    <name type="scientific">marine sediment metagenome</name>
    <dbReference type="NCBI Taxonomy" id="412755"/>
    <lineage>
        <taxon>unclassified sequences</taxon>
        <taxon>metagenomes</taxon>
        <taxon>ecological metagenomes</taxon>
    </lineage>
</organism>
<comment type="caution">
    <text evidence="1">The sequence shown here is derived from an EMBL/GenBank/DDBJ whole genome shotgun (WGS) entry which is preliminary data.</text>
</comment>
<sequence length="107" mass="11010">HILGNTFQESVEYITNIAEGYNACVFMGNVFAEATGVLAATTTFIDLGGPGFGYNVVTQNIFGGDYSNTGGYTAEGAGTDNWVGNLAFDVAEAEVGDNGITIAEPAA</sequence>
<dbReference type="AlphaFoldDB" id="X1FML3"/>
<dbReference type="EMBL" id="BARU01006359">
    <property type="protein sequence ID" value="GAH46926.1"/>
    <property type="molecule type" value="Genomic_DNA"/>
</dbReference>
<proteinExistence type="predicted"/>
<evidence type="ECO:0008006" key="2">
    <source>
        <dbReference type="Google" id="ProtNLM"/>
    </source>
</evidence>
<feature type="non-terminal residue" evidence="1">
    <location>
        <position position="1"/>
    </location>
</feature>
<reference evidence="1" key="1">
    <citation type="journal article" date="2014" name="Front. Microbiol.">
        <title>High frequency of phylogenetically diverse reductive dehalogenase-homologous genes in deep subseafloor sedimentary metagenomes.</title>
        <authorList>
            <person name="Kawai M."/>
            <person name="Futagami T."/>
            <person name="Toyoda A."/>
            <person name="Takaki Y."/>
            <person name="Nishi S."/>
            <person name="Hori S."/>
            <person name="Arai W."/>
            <person name="Tsubouchi T."/>
            <person name="Morono Y."/>
            <person name="Uchiyama I."/>
            <person name="Ito T."/>
            <person name="Fujiyama A."/>
            <person name="Inagaki F."/>
            <person name="Takami H."/>
        </authorList>
    </citation>
    <scope>NUCLEOTIDE SEQUENCE</scope>
    <source>
        <strain evidence="1">Expedition CK06-06</strain>
    </source>
</reference>
<gene>
    <name evidence="1" type="ORF">S03H2_12501</name>
</gene>
<evidence type="ECO:0000313" key="1">
    <source>
        <dbReference type="EMBL" id="GAH46926.1"/>
    </source>
</evidence>
<protein>
    <recommendedName>
        <fullName evidence="2">Right handed beta helix domain-containing protein</fullName>
    </recommendedName>
</protein>